<dbReference type="Pfam" id="PF22707">
    <property type="entry name" value="S1CSD-TOTE-2"/>
    <property type="match status" value="1"/>
</dbReference>
<evidence type="ECO:0000313" key="2">
    <source>
        <dbReference type="EMBL" id="BDD02070.1"/>
    </source>
</evidence>
<dbReference type="RefSeq" id="WP_338399363.1">
    <property type="nucleotide sequence ID" value="NZ_AP025298.1"/>
</dbReference>
<evidence type="ECO:0000259" key="1">
    <source>
        <dbReference type="Pfam" id="PF22707"/>
    </source>
</evidence>
<keyword evidence="3" id="KW-1185">Reference proteome</keyword>
<proteinExistence type="predicted"/>
<feature type="domain" description="TOTE conflict systems S1/CSD-like" evidence="1">
    <location>
        <begin position="373"/>
        <end position="429"/>
    </location>
</feature>
<keyword evidence="2" id="KW-0614">Plasmid</keyword>
<dbReference type="InterPro" id="IPR054427">
    <property type="entry name" value="S1CSD-TOTE-2"/>
</dbReference>
<accession>A0ABN6LFX3</accession>
<dbReference type="Pfam" id="PF22860">
    <property type="entry name" value="DUF7017"/>
    <property type="match status" value="1"/>
</dbReference>
<name>A0ABN6LFX3_9BACT</name>
<organism evidence="2 3">
    <name type="scientific">Persicobacter psychrovividus</name>
    <dbReference type="NCBI Taxonomy" id="387638"/>
    <lineage>
        <taxon>Bacteria</taxon>
        <taxon>Pseudomonadati</taxon>
        <taxon>Bacteroidota</taxon>
        <taxon>Cytophagia</taxon>
        <taxon>Cytophagales</taxon>
        <taxon>Persicobacteraceae</taxon>
        <taxon>Persicobacter</taxon>
    </lineage>
</organism>
<dbReference type="InterPro" id="IPR054283">
    <property type="entry name" value="DUF7017"/>
</dbReference>
<gene>
    <name evidence="2" type="ORF">PEPS_43500</name>
</gene>
<dbReference type="EMBL" id="AP025298">
    <property type="protein sequence ID" value="BDD02070.1"/>
    <property type="molecule type" value="Genomic_DNA"/>
</dbReference>
<sequence length="431" mass="49875">MNSTTTNRSTAQQIHQLRKNGQLSEAYQMGKTEYTERPEEEGLKDALGWSVWALMRKSIADDQLEQALLHWEECIALTENEMLSTQLAWNAYKLLQTLKAMGAHRPAGLLGKVFSLLEKTPYQKREQVHGYLLNAFLGLESVSEQEVLSALPVFSWDAFKKEDAAKYHNNGKVFPGALERWVYLVCKSLGKLHAQHPEEVRPLVEALIRRMVSLEDWACSWDFYHYKLAQLHLLLGQGVEARKSALAFLPKKSSEYWAWQLLANTFERDSEQREQVLLYAYTNFRGEAAFTLGLLKDLGGIYYRKKQYATAKFFFEKNLDIREKAGYPTDRWREKLQEIPDYDVLAAIAPTEDHLKTCAEFSEKVSKQSMEQRKFKGQFRKHAKGFGFVDDIFVPTKKANRLLNEQTVKGMARKSWDSRKSCWGWLATKVY</sequence>
<protein>
    <recommendedName>
        <fullName evidence="1">TOTE conflict systems S1/CSD-like domain-containing protein</fullName>
    </recommendedName>
</protein>
<reference evidence="2 3" key="1">
    <citation type="submission" date="2021-12" db="EMBL/GenBank/DDBJ databases">
        <title>Genome sequencing of bacteria with rrn-lacking chromosome and rrn-plasmid.</title>
        <authorList>
            <person name="Anda M."/>
            <person name="Iwasaki W."/>
        </authorList>
    </citation>
    <scope>NUCLEOTIDE SEQUENCE [LARGE SCALE GENOMIC DNA]</scope>
    <source>
        <strain evidence="2 3">NBRC 101262</strain>
        <plasmid evidence="2 3">pPP6</plasmid>
    </source>
</reference>
<dbReference type="Proteomes" id="UP001354989">
    <property type="component" value="Plasmid pPP6"/>
</dbReference>
<geneLocation type="plasmid" evidence="2 3">
    <name>pPP6</name>
</geneLocation>
<evidence type="ECO:0000313" key="3">
    <source>
        <dbReference type="Proteomes" id="UP001354989"/>
    </source>
</evidence>